<accession>A0A372FZ85</accession>
<sequence>MVDPLARLAAHEVSSAQLTEAREHLAKYGFTKLSFIVPEELKEAVAAEVLNLVGEAGVRRDLRFAATGNTLRRMRNVRRDEVVERSTVIPAVYESEALLALLSKVAGEAVLPCPYEPEQYVITRLEESGDTHGWHWDDYAFALVWIIECPAVEHGGFVQCVPGTTWNKENPEIHRAFLAGPTYSASFVPGDLYLMRTDTTLHRVYPITGGVRTIINMGYAATTDLDRHISHETMDALWAESAPAAPHIR</sequence>
<dbReference type="AlphaFoldDB" id="A0A372FZ85"/>
<dbReference type="Pfam" id="PF23169">
    <property type="entry name" value="HalD"/>
    <property type="match status" value="1"/>
</dbReference>
<dbReference type="Gene3D" id="2.60.120.620">
    <property type="entry name" value="q2cbj1_9rhob like domain"/>
    <property type="match status" value="1"/>
</dbReference>
<evidence type="ECO:0000313" key="2">
    <source>
        <dbReference type="Proteomes" id="UP000262621"/>
    </source>
</evidence>
<evidence type="ECO:0000313" key="1">
    <source>
        <dbReference type="EMBL" id="RFS45799.1"/>
    </source>
</evidence>
<gene>
    <name evidence="1" type="ORF">D0Q02_14390</name>
</gene>
<dbReference type="SUPFAM" id="SSF51197">
    <property type="entry name" value="Clavaminate synthase-like"/>
    <property type="match status" value="1"/>
</dbReference>
<evidence type="ECO:0008006" key="3">
    <source>
        <dbReference type="Google" id="ProtNLM"/>
    </source>
</evidence>
<dbReference type="InterPro" id="IPR056470">
    <property type="entry name" value="BesD/HalB-like"/>
</dbReference>
<protein>
    <recommendedName>
        <fullName evidence="3">ArpA protein</fullName>
    </recommendedName>
</protein>
<name>A0A372FZ85_9ACTN</name>
<reference evidence="1 2" key="1">
    <citation type="submission" date="2018-08" db="EMBL/GenBank/DDBJ databases">
        <title>Verrucosispora craniellae sp. nov., isolated from a marine sponge in the South China Sea.</title>
        <authorList>
            <person name="Li L."/>
            <person name="Lin H.W."/>
        </authorList>
    </citation>
    <scope>NUCLEOTIDE SEQUENCE [LARGE SCALE GENOMIC DNA]</scope>
    <source>
        <strain evidence="1 2">LHW63014</strain>
    </source>
</reference>
<dbReference type="Proteomes" id="UP000262621">
    <property type="component" value="Unassembled WGS sequence"/>
</dbReference>
<proteinExistence type="predicted"/>
<comment type="caution">
    <text evidence="1">The sequence shown here is derived from an EMBL/GenBank/DDBJ whole genome shotgun (WGS) entry which is preliminary data.</text>
</comment>
<organism evidence="1 2">
    <name type="scientific">Micromonospora craniellae</name>
    <dbReference type="NCBI Taxonomy" id="2294034"/>
    <lineage>
        <taxon>Bacteria</taxon>
        <taxon>Bacillati</taxon>
        <taxon>Actinomycetota</taxon>
        <taxon>Actinomycetes</taxon>
        <taxon>Micromonosporales</taxon>
        <taxon>Micromonosporaceae</taxon>
        <taxon>Micromonospora</taxon>
    </lineage>
</organism>
<dbReference type="EMBL" id="QVFU01000013">
    <property type="protein sequence ID" value="RFS45799.1"/>
    <property type="molecule type" value="Genomic_DNA"/>
</dbReference>
<keyword evidence="2" id="KW-1185">Reference proteome</keyword>